<keyword evidence="6" id="KW-0963">Cytoplasm</keyword>
<evidence type="ECO:0000256" key="12">
    <source>
        <dbReference type="ARBA" id="ARBA00023069"/>
    </source>
</evidence>
<dbReference type="Pfam" id="PF13815">
    <property type="entry name" value="Dzip-like_N"/>
    <property type="match status" value="1"/>
</dbReference>
<dbReference type="InterPro" id="IPR012337">
    <property type="entry name" value="RNaseH-like_sf"/>
</dbReference>
<keyword evidence="12" id="KW-0969">Cilium</keyword>
<evidence type="ECO:0000256" key="10">
    <source>
        <dbReference type="ARBA" id="ARBA00022833"/>
    </source>
</evidence>
<evidence type="ECO:0000256" key="14">
    <source>
        <dbReference type="ARBA" id="ARBA00023242"/>
    </source>
</evidence>
<dbReference type="PANTHER" id="PTHR21502:SF5">
    <property type="entry name" value="CILIUM ASSEMBLY PROTEIN DZIP1"/>
    <property type="match status" value="1"/>
</dbReference>
<dbReference type="InterPro" id="IPR051241">
    <property type="entry name" value="DZIP_RILPL"/>
</dbReference>
<dbReference type="GO" id="GO:0005814">
    <property type="term" value="C:centriole"/>
    <property type="evidence" value="ECO:0007669"/>
    <property type="project" value="UniProtKB-SubCell"/>
</dbReference>
<dbReference type="SUPFAM" id="SSF53098">
    <property type="entry name" value="Ribonuclease H-like"/>
    <property type="match status" value="1"/>
</dbReference>
<evidence type="ECO:0000256" key="5">
    <source>
        <dbReference type="ARBA" id="ARBA00022473"/>
    </source>
</evidence>
<evidence type="ECO:0000259" key="20">
    <source>
        <dbReference type="PROSITE" id="PS50157"/>
    </source>
</evidence>
<gene>
    <name evidence="22" type="primary">DZIP1</name>
</gene>
<dbReference type="PROSITE" id="PS00028">
    <property type="entry name" value="ZINC_FINGER_C2H2_1"/>
    <property type="match status" value="1"/>
</dbReference>
<keyword evidence="8 18" id="KW-0863">Zinc-finger</keyword>
<evidence type="ECO:0000256" key="8">
    <source>
        <dbReference type="ARBA" id="ARBA00022771"/>
    </source>
</evidence>
<dbReference type="GO" id="GO:0005634">
    <property type="term" value="C:nucleus"/>
    <property type="evidence" value="ECO:0007669"/>
    <property type="project" value="UniProtKB-SubCell"/>
</dbReference>
<dbReference type="GO" id="GO:0008270">
    <property type="term" value="F:zinc ion binding"/>
    <property type="evidence" value="ECO:0007669"/>
    <property type="project" value="UniProtKB-KW"/>
</dbReference>
<keyword evidence="14" id="KW-0539">Nucleus</keyword>
<accession>A0A6P8R0T7</accession>
<evidence type="ECO:0000256" key="13">
    <source>
        <dbReference type="ARBA" id="ARBA00023212"/>
    </source>
</evidence>
<evidence type="ECO:0000256" key="1">
    <source>
        <dbReference type="ARBA" id="ARBA00004114"/>
    </source>
</evidence>
<evidence type="ECO:0000256" key="9">
    <source>
        <dbReference type="ARBA" id="ARBA00022794"/>
    </source>
</evidence>
<evidence type="ECO:0000256" key="7">
    <source>
        <dbReference type="ARBA" id="ARBA00022723"/>
    </source>
</evidence>
<evidence type="ECO:0000313" key="21">
    <source>
        <dbReference type="Proteomes" id="UP000515159"/>
    </source>
</evidence>
<dbReference type="Pfam" id="PF05699">
    <property type="entry name" value="Dimer_Tnp_hAT"/>
    <property type="match status" value="1"/>
</dbReference>
<evidence type="ECO:0000256" key="15">
    <source>
        <dbReference type="ARBA" id="ARBA00023273"/>
    </source>
</evidence>
<keyword evidence="21" id="KW-1185">Reference proteome</keyword>
<comment type="similarity">
    <text evidence="4">Belongs to the DZIP C2H2-type zinc-finger protein family.</text>
</comment>
<dbReference type="InterPro" id="IPR008906">
    <property type="entry name" value="HATC_C_dom"/>
</dbReference>
<dbReference type="GO" id="GO:0007507">
    <property type="term" value="P:heart development"/>
    <property type="evidence" value="ECO:0007669"/>
    <property type="project" value="UniProtKB-ARBA"/>
</dbReference>
<dbReference type="InterPro" id="IPR032714">
    <property type="entry name" value="DZIP1_N"/>
</dbReference>
<dbReference type="CTD" id="22873"/>
<protein>
    <recommendedName>
        <fullName evidence="16">Cilium assembly protein DZIP1</fullName>
    </recommendedName>
    <alternativeName>
        <fullName evidence="17">DAZ-interacting zinc finger protein 1</fullName>
    </alternativeName>
</protein>
<evidence type="ECO:0000256" key="17">
    <source>
        <dbReference type="ARBA" id="ARBA00079993"/>
    </source>
</evidence>
<dbReference type="GO" id="GO:0046983">
    <property type="term" value="F:protein dimerization activity"/>
    <property type="evidence" value="ECO:0007669"/>
    <property type="project" value="InterPro"/>
</dbReference>
<keyword evidence="7" id="KW-0479">Metal-binding</keyword>
<evidence type="ECO:0000256" key="16">
    <source>
        <dbReference type="ARBA" id="ARBA00072553"/>
    </source>
</evidence>
<dbReference type="FunFam" id="3.30.160.60:FF:001591">
    <property type="entry name" value="DAZ interacting zinc finger protein 1"/>
    <property type="match status" value="1"/>
</dbReference>
<dbReference type="GO" id="GO:0060271">
    <property type="term" value="P:cilium assembly"/>
    <property type="evidence" value="ECO:0007669"/>
    <property type="project" value="TreeGrafter"/>
</dbReference>
<evidence type="ECO:0000313" key="22">
    <source>
        <dbReference type="RefSeq" id="XP_033803434.1"/>
    </source>
</evidence>
<evidence type="ECO:0000256" key="3">
    <source>
        <dbReference type="ARBA" id="ARBA00004123"/>
    </source>
</evidence>
<keyword evidence="13" id="KW-0206">Cytoskeleton</keyword>
<keyword evidence="9" id="KW-0970">Cilium biogenesis/degradation</keyword>
<proteinExistence type="inferred from homology"/>
<evidence type="ECO:0000256" key="18">
    <source>
        <dbReference type="PROSITE-ProRule" id="PRU00042"/>
    </source>
</evidence>
<evidence type="ECO:0000256" key="6">
    <source>
        <dbReference type="ARBA" id="ARBA00022490"/>
    </source>
</evidence>
<evidence type="ECO:0000256" key="19">
    <source>
        <dbReference type="SAM" id="Coils"/>
    </source>
</evidence>
<dbReference type="PANTHER" id="PTHR21502">
    <property type="entry name" value="ZINC FINGER PROTEIN DZIP1"/>
    <property type="match status" value="1"/>
</dbReference>
<evidence type="ECO:0000256" key="4">
    <source>
        <dbReference type="ARBA" id="ARBA00009131"/>
    </source>
</evidence>
<name>A0A6P8R0T7_GEOSA</name>
<dbReference type="GeneID" id="117361929"/>
<keyword evidence="10" id="KW-0862">Zinc</keyword>
<keyword evidence="5" id="KW-0217">Developmental protein</keyword>
<reference evidence="22" key="1">
    <citation type="submission" date="2025-08" db="UniProtKB">
        <authorList>
            <consortium name="RefSeq"/>
        </authorList>
    </citation>
    <scope>IDENTIFICATION</scope>
</reference>
<dbReference type="Proteomes" id="UP000515159">
    <property type="component" value="Chromosome 6"/>
</dbReference>
<organism evidence="21 22">
    <name type="scientific">Geotrypetes seraphini</name>
    <name type="common">Gaboon caecilian</name>
    <name type="synonym">Caecilia seraphini</name>
    <dbReference type="NCBI Taxonomy" id="260995"/>
    <lineage>
        <taxon>Eukaryota</taxon>
        <taxon>Metazoa</taxon>
        <taxon>Chordata</taxon>
        <taxon>Craniata</taxon>
        <taxon>Vertebrata</taxon>
        <taxon>Euteleostomi</taxon>
        <taxon>Amphibia</taxon>
        <taxon>Gymnophiona</taxon>
        <taxon>Geotrypetes</taxon>
    </lineage>
</organism>
<feature type="coiled-coil region" evidence="19">
    <location>
        <begin position="303"/>
        <end position="385"/>
    </location>
</feature>
<comment type="subcellular location">
    <subcellularLocation>
        <location evidence="2">Cytoplasm</location>
        <location evidence="2">Cytoskeleton</location>
        <location evidence="2">Cilium basal body</location>
    </subcellularLocation>
    <subcellularLocation>
        <location evidence="1">Cytoplasm</location>
        <location evidence="1">Cytoskeleton</location>
        <location evidence="1">Microtubule organizing center</location>
        <location evidence="1">Centrosome</location>
        <location evidence="1">Centriole</location>
    </subcellularLocation>
    <subcellularLocation>
        <location evidence="3">Nucleus</location>
    </subcellularLocation>
</comment>
<dbReference type="InterPro" id="IPR013087">
    <property type="entry name" value="Znf_C2H2_type"/>
</dbReference>
<keyword evidence="15" id="KW-0966">Cell projection</keyword>
<feature type="domain" description="C2H2-type" evidence="20">
    <location>
        <begin position="190"/>
        <end position="218"/>
    </location>
</feature>
<dbReference type="AlphaFoldDB" id="A0A6P8R0T7"/>
<dbReference type="GO" id="GO:0005737">
    <property type="term" value="C:cytoplasm"/>
    <property type="evidence" value="ECO:0007669"/>
    <property type="project" value="UniProtKB-ARBA"/>
</dbReference>
<dbReference type="PROSITE" id="PS50157">
    <property type="entry name" value="ZINC_FINGER_C2H2_2"/>
    <property type="match status" value="1"/>
</dbReference>
<evidence type="ECO:0000256" key="11">
    <source>
        <dbReference type="ARBA" id="ARBA00023054"/>
    </source>
</evidence>
<dbReference type="GO" id="GO:0036064">
    <property type="term" value="C:ciliary basal body"/>
    <property type="evidence" value="ECO:0007669"/>
    <property type="project" value="UniProtKB-ARBA"/>
</dbReference>
<evidence type="ECO:0000256" key="2">
    <source>
        <dbReference type="ARBA" id="ARBA00004120"/>
    </source>
</evidence>
<dbReference type="RefSeq" id="XP_033803434.1">
    <property type="nucleotide sequence ID" value="XM_033947543.1"/>
</dbReference>
<keyword evidence="11 19" id="KW-0175">Coiled coil</keyword>
<sequence>MPFYNNVYYPYGIEIGASFTSLSSSLSPHPIKLSSLVTARMPAGQLPVFKFRSRHETVDWRRISAIDVDRVANELDFITLQEHITNVTFCNVENERCPHCQNAVDPVLLKLLRLAQLTIEYLLHSQEYLTSSVHALEEKVQGSISQTEQIKVRVSQQAEEVKSLKDECKRRKKIISTQQIMIHAGANTYHKCQLCDKAFMNYSFLQSHVHRRHPEETAFEKQKVLQSDKLQSEIDKLKEELLLTKCHLEAEQSAHVAKLSQGYEHQKVKEDEILKKFDKWKEEEREKFGDEMNKVKEMFIKEFQELTSKNDVLEKHLIEIQKNNMQVTSNLGTLKDSQPYEFEEDRKNQQENLKEFLDKQERKWASRMQQLYQEHEREKNQVTEQVKISYVSTRNMSDGKAETITNTLSETMDILGLKTANLVGLGSDGAAVMIGKQKGVAKLLKDKTSGLLVNCHCVNHRLALASAQAAAAIPYLTKLNDILRQLFYFFQNSSVRMAGLTEMQNILNIPQIKLKMASDTRWLSHASAVQSLRQCMMSVIAALEREATERNDITAEGLSRCIKTYNFVSSLMMLSDVLPLLSNLSKAWQRQDVNLTEIEPILLATKLSIMQLKDTPGRYFQSLHLCLAEEWSDLRIVYTQSDVMAFKIAIYDKYLETVVKHLDARFPDMPIISSFSKVFNAETHDSSESAEILFAHYSKNGSPPILKYESSRQVWTVASKMIRSQSYKDFSPKQILLKMAMTSELKESFPNLAKLAHIGLVIPLSTAECERGFSALKRIKSCLRNRMNQSTLNNLKLISLEGPDSEDFDYGKAADNWASRKKRRINI</sequence>